<dbReference type="Gene3D" id="3.60.15.10">
    <property type="entry name" value="Ribonuclease Z/Hydroxyacylglutathione hydrolase-like"/>
    <property type="match status" value="1"/>
</dbReference>
<feature type="transmembrane region" description="Helical" evidence="6">
    <location>
        <begin position="25"/>
        <end position="53"/>
    </location>
</feature>
<feature type="transmembrane region" description="Helical" evidence="6">
    <location>
        <begin position="474"/>
        <end position="495"/>
    </location>
</feature>
<evidence type="ECO:0000256" key="6">
    <source>
        <dbReference type="SAM" id="Phobius"/>
    </source>
</evidence>
<dbReference type="InterPro" id="IPR001279">
    <property type="entry name" value="Metallo-B-lactamas"/>
</dbReference>
<dbReference type="Pfam" id="PF00753">
    <property type="entry name" value="Lactamase_B"/>
    <property type="match status" value="1"/>
</dbReference>
<gene>
    <name evidence="8" type="ORF">H4O21_12830</name>
</gene>
<dbReference type="InterPro" id="IPR004477">
    <property type="entry name" value="ComEC_N"/>
</dbReference>
<evidence type="ECO:0000256" key="4">
    <source>
        <dbReference type="ARBA" id="ARBA00022989"/>
    </source>
</evidence>
<keyword evidence="3 6" id="KW-0812">Transmembrane</keyword>
<dbReference type="NCBIfam" id="TIGR00360">
    <property type="entry name" value="ComEC_N-term"/>
    <property type="match status" value="1"/>
</dbReference>
<dbReference type="InterPro" id="IPR035681">
    <property type="entry name" value="ComA-like_MBL"/>
</dbReference>
<feature type="transmembrane region" description="Helical" evidence="6">
    <location>
        <begin position="426"/>
        <end position="446"/>
    </location>
</feature>
<evidence type="ECO:0000256" key="3">
    <source>
        <dbReference type="ARBA" id="ARBA00022692"/>
    </source>
</evidence>
<dbReference type="SUPFAM" id="SSF56281">
    <property type="entry name" value="Metallo-hydrolase/oxidoreductase"/>
    <property type="match status" value="1"/>
</dbReference>
<dbReference type="GO" id="GO:0030420">
    <property type="term" value="P:establishment of competence for transformation"/>
    <property type="evidence" value="ECO:0007669"/>
    <property type="project" value="InterPro"/>
</dbReference>
<proteinExistence type="predicted"/>
<keyword evidence="2" id="KW-1003">Cell membrane</keyword>
<accession>A0A839IPR5</accession>
<feature type="transmembrane region" description="Helical" evidence="6">
    <location>
        <begin position="322"/>
        <end position="340"/>
    </location>
</feature>
<organism evidence="8 9">
    <name type="scientific">Oceanospirillum sediminis</name>
    <dbReference type="NCBI Taxonomy" id="2760088"/>
    <lineage>
        <taxon>Bacteria</taxon>
        <taxon>Pseudomonadati</taxon>
        <taxon>Pseudomonadota</taxon>
        <taxon>Gammaproteobacteria</taxon>
        <taxon>Oceanospirillales</taxon>
        <taxon>Oceanospirillaceae</taxon>
        <taxon>Oceanospirillum</taxon>
    </lineage>
</organism>
<comment type="subcellular location">
    <subcellularLocation>
        <location evidence="1">Cell membrane</location>
        <topology evidence="1">Multi-pass membrane protein</topology>
    </subcellularLocation>
</comment>
<evidence type="ECO:0000256" key="5">
    <source>
        <dbReference type="ARBA" id="ARBA00023136"/>
    </source>
</evidence>
<dbReference type="NCBIfam" id="TIGR00361">
    <property type="entry name" value="ComEC_Rec2"/>
    <property type="match status" value="1"/>
</dbReference>
<dbReference type="GO" id="GO:0005886">
    <property type="term" value="C:plasma membrane"/>
    <property type="evidence" value="ECO:0007669"/>
    <property type="project" value="UniProtKB-SubCell"/>
</dbReference>
<dbReference type="InterPro" id="IPR004797">
    <property type="entry name" value="Competence_ComEC/Rec2"/>
</dbReference>
<evidence type="ECO:0000313" key="8">
    <source>
        <dbReference type="EMBL" id="MBB1487493.1"/>
    </source>
</evidence>
<feature type="transmembrane region" description="Helical" evidence="6">
    <location>
        <begin position="392"/>
        <end position="414"/>
    </location>
</feature>
<dbReference type="InterPro" id="IPR036866">
    <property type="entry name" value="RibonucZ/Hydroxyglut_hydro"/>
</dbReference>
<feature type="transmembrane region" description="Helical" evidence="6">
    <location>
        <begin position="260"/>
        <end position="283"/>
    </location>
</feature>
<keyword evidence="4 6" id="KW-1133">Transmembrane helix</keyword>
<reference evidence="8 9" key="1">
    <citation type="submission" date="2020-08" db="EMBL/GenBank/DDBJ databases">
        <title>Oceanospirillum sp. nov. isolated from marine sediment.</title>
        <authorList>
            <person name="Ji X."/>
        </authorList>
    </citation>
    <scope>NUCLEOTIDE SEQUENCE [LARGE SCALE GENOMIC DNA]</scope>
    <source>
        <strain evidence="8 9">D5</strain>
    </source>
</reference>
<dbReference type="SMART" id="SM00849">
    <property type="entry name" value="Lactamase_B"/>
    <property type="match status" value="1"/>
</dbReference>
<feature type="transmembrane region" description="Helical" evidence="6">
    <location>
        <begin position="295"/>
        <end position="316"/>
    </location>
</feature>
<dbReference type="Pfam" id="PF13567">
    <property type="entry name" value="DUF4131"/>
    <property type="match status" value="1"/>
</dbReference>
<dbReference type="Proteomes" id="UP000565262">
    <property type="component" value="Unassembled WGS sequence"/>
</dbReference>
<evidence type="ECO:0000259" key="7">
    <source>
        <dbReference type="SMART" id="SM00849"/>
    </source>
</evidence>
<dbReference type="AlphaFoldDB" id="A0A839IPR5"/>
<keyword evidence="9" id="KW-1185">Reference proteome</keyword>
<dbReference type="Pfam" id="PF03772">
    <property type="entry name" value="Competence"/>
    <property type="match status" value="1"/>
</dbReference>
<feature type="transmembrane region" description="Helical" evidence="6">
    <location>
        <begin position="369"/>
        <end position="385"/>
    </location>
</feature>
<feature type="domain" description="Metallo-beta-lactamase" evidence="7">
    <location>
        <begin position="535"/>
        <end position="754"/>
    </location>
</feature>
<sequence>MMWILVIISGLVAGSLDHDWPPAEVLLFLLWLSVALWRSASRTFSLLILSYLFSSLHLSYQLHQTLPVWLAGQDLQVSGQVTAVLPSLSGRQRFLFQVEHCQLVKTGEPCHFHGLIRSGWYQKEGNEPVNALRSGDHYQFQVRLFPVRGFIYSPVNLYRLKQWSQGIFARGYVRAEVRHHVQSKDSGYFNSILHRWRSLGLERIDQVSQDTEYINRQASEPDRSGTSLDGMPVYALMQALLAGNKAYISDQQWLLLQDTGTVHLVVISGLHLAVLMLLGVKAGHLLQSSGRYDRWWWIILFQCLPVILLLPALSLWPGGVAVQRALLMLGIWIGLNMLLISPSPWRVLWLAVIFLLMWNPWLIFQAGFYYSVAAVFLLLFFTGMVRSRTFRLYQLIHIQLVLFIGLSGMQYIWFNQSALSSLLANLLAIPLVTLVILPLSLLILVFPADNLMFVLNESVQLFWQWLKFCQQWTVYWPGSALSGIFLFCCALVLAIPGVTGRAPWLVIVFLVLFFRSDTRKSTPGIFRADVLDIGQGLSVLISTGDYRLLYDTGPGFRSGFAPIQLALLPELKRLRQAGAVAYPLNHLVISHDDNDHSGGLSRLEGWYQPPFYTGQPKRFNSVSSKNSINENAGSEYRADNQNYQRSVLCYAGHHWQVNQVRFEFLFPEPGDRQLKASDNNRSCVLKVSSVVHPDLNLLLPGDIDYSVESKLVNLYGDQLQSQWLVASHHGSHTGSSALFLNTVSPVGIIYSAGYKNRFGHPAAKVQRRSRQLGIQQYTTSDMGSVSLLPEVTGTEARFRVEYVQQQLPLRWLWKK</sequence>
<dbReference type="InterPro" id="IPR025405">
    <property type="entry name" value="DUF4131"/>
</dbReference>
<dbReference type="PANTHER" id="PTHR30619">
    <property type="entry name" value="DNA INTERNALIZATION/COMPETENCE PROTEIN COMEC/REC2"/>
    <property type="match status" value="1"/>
</dbReference>
<name>A0A839IPR5_9GAMM</name>
<keyword evidence="5 6" id="KW-0472">Membrane</keyword>
<dbReference type="PANTHER" id="PTHR30619:SF1">
    <property type="entry name" value="RECOMBINATION PROTEIN 2"/>
    <property type="match status" value="1"/>
</dbReference>
<dbReference type="RefSeq" id="WP_182809266.1">
    <property type="nucleotide sequence ID" value="NZ_JACJFM010000015.1"/>
</dbReference>
<dbReference type="CDD" id="cd07731">
    <property type="entry name" value="ComA-like_MBL-fold"/>
    <property type="match status" value="1"/>
</dbReference>
<evidence type="ECO:0000256" key="1">
    <source>
        <dbReference type="ARBA" id="ARBA00004651"/>
    </source>
</evidence>
<evidence type="ECO:0000313" key="9">
    <source>
        <dbReference type="Proteomes" id="UP000565262"/>
    </source>
</evidence>
<protein>
    <submittedName>
        <fullName evidence="8">DNA internalization-related competence protein ComEC/Rec2</fullName>
    </submittedName>
</protein>
<comment type="caution">
    <text evidence="8">The sequence shown here is derived from an EMBL/GenBank/DDBJ whole genome shotgun (WGS) entry which is preliminary data.</text>
</comment>
<dbReference type="InterPro" id="IPR052159">
    <property type="entry name" value="Competence_DNA_uptake"/>
</dbReference>
<evidence type="ECO:0000256" key="2">
    <source>
        <dbReference type="ARBA" id="ARBA00022475"/>
    </source>
</evidence>
<dbReference type="EMBL" id="JACJFM010000015">
    <property type="protein sequence ID" value="MBB1487493.1"/>
    <property type="molecule type" value="Genomic_DNA"/>
</dbReference>